<keyword evidence="6" id="KW-0732">Signal</keyword>
<dbReference type="InterPro" id="IPR003343">
    <property type="entry name" value="Big_2"/>
</dbReference>
<feature type="transmembrane region" description="Helical" evidence="11">
    <location>
        <begin position="40"/>
        <end position="58"/>
    </location>
</feature>
<comment type="catalytic activity">
    <reaction evidence="1 10">
        <text>The enzyme specifically hydrolyzes (1-&gt;4)-beta-D-galactosidic linkages in type I arabinogalactans.</text>
        <dbReference type="EC" id="3.2.1.89"/>
    </reaction>
</comment>
<feature type="domain" description="Gram-positive cocci surface proteins LPxTG" evidence="12">
    <location>
        <begin position="1377"/>
        <end position="1413"/>
    </location>
</feature>
<dbReference type="Gene3D" id="3.20.20.80">
    <property type="entry name" value="Glycosidases"/>
    <property type="match status" value="1"/>
</dbReference>
<keyword evidence="11" id="KW-0472">Membrane</keyword>
<dbReference type="PROSITE" id="PS51175">
    <property type="entry name" value="CBM6"/>
    <property type="match status" value="1"/>
</dbReference>
<evidence type="ECO:0000256" key="10">
    <source>
        <dbReference type="RuleBase" id="RU361192"/>
    </source>
</evidence>
<dbReference type="InterPro" id="IPR008964">
    <property type="entry name" value="Invasin/intimin_cell_adhesion"/>
</dbReference>
<evidence type="ECO:0000256" key="1">
    <source>
        <dbReference type="ARBA" id="ARBA00001695"/>
    </source>
</evidence>
<proteinExistence type="inferred from homology"/>
<protein>
    <recommendedName>
        <fullName evidence="3 10">Arabinogalactan endo-beta-1,4-galactanase</fullName>
        <ecNumber evidence="3 10">3.2.1.89</ecNumber>
    </recommendedName>
</protein>
<evidence type="ECO:0000256" key="2">
    <source>
        <dbReference type="ARBA" id="ARBA00010687"/>
    </source>
</evidence>
<dbReference type="InterPro" id="IPR019931">
    <property type="entry name" value="LPXTG_anchor"/>
</dbReference>
<name>A0A173N093_CLOCL</name>
<dbReference type="Pfam" id="PF00746">
    <property type="entry name" value="Gram_pos_anchor"/>
    <property type="match status" value="1"/>
</dbReference>
<evidence type="ECO:0000313" key="14">
    <source>
        <dbReference type="EMBL" id="BAV13090.1"/>
    </source>
</evidence>
<evidence type="ECO:0000259" key="12">
    <source>
        <dbReference type="PROSITE" id="PS50847"/>
    </source>
</evidence>
<dbReference type="SUPFAM" id="SSF51445">
    <property type="entry name" value="(Trans)glycosidases"/>
    <property type="match status" value="1"/>
</dbReference>
<evidence type="ECO:0000259" key="13">
    <source>
        <dbReference type="PROSITE" id="PS51175"/>
    </source>
</evidence>
<evidence type="ECO:0000256" key="8">
    <source>
        <dbReference type="ARBA" id="ARBA00023088"/>
    </source>
</evidence>
<evidence type="ECO:0000256" key="3">
    <source>
        <dbReference type="ARBA" id="ARBA00012556"/>
    </source>
</evidence>
<keyword evidence="8" id="KW-0572">Peptidoglycan-anchor</keyword>
<accession>A0A173N093</accession>
<dbReference type="GO" id="GO:0045490">
    <property type="term" value="P:pectin catabolic process"/>
    <property type="evidence" value="ECO:0007669"/>
    <property type="project" value="TreeGrafter"/>
</dbReference>
<dbReference type="EC" id="3.2.1.89" evidence="3 10"/>
<dbReference type="PANTHER" id="PTHR34983:SF1">
    <property type="entry name" value="ARABINOGALACTAN ENDO-BETA-1,4-GALACTANASE A"/>
    <property type="match status" value="1"/>
</dbReference>
<organism evidence="14">
    <name type="scientific">Clostridium cellulovorans</name>
    <dbReference type="NCBI Taxonomy" id="1493"/>
    <lineage>
        <taxon>Bacteria</taxon>
        <taxon>Bacillati</taxon>
        <taxon>Bacillota</taxon>
        <taxon>Clostridia</taxon>
        <taxon>Eubacteriales</taxon>
        <taxon>Clostridiaceae</taxon>
        <taxon>Clostridium</taxon>
    </lineage>
</organism>
<dbReference type="InterPro" id="IPR005084">
    <property type="entry name" value="CBM6"/>
</dbReference>
<keyword evidence="11" id="KW-1133">Transmembrane helix</keyword>
<dbReference type="GO" id="GO:0015926">
    <property type="term" value="F:glucosidase activity"/>
    <property type="evidence" value="ECO:0007669"/>
    <property type="project" value="InterPro"/>
</dbReference>
<dbReference type="Pfam" id="PF02368">
    <property type="entry name" value="Big_2"/>
    <property type="match status" value="1"/>
</dbReference>
<sequence length="1413" mass="149868">MQIKEKNIVLDVVKNFYKVRLKFVILMGGYLLMGNKRNKSILSIFLSMLLILSMSINVPRAMAVQALTIPGYASGADVSWIPQMEASGFVFRDENGNVRDCLDILKEKGIDSIRLRTWVNPSNDPQAGHCSTLETVAMAKRVVDKGFRLMIDFHYSDSWADPGKQVTPAAWQNDNIDQLTTHVYDYTLEVMNALKAEGITPEWVQVGNEINPGMMLPLGAEGDFVNLTRLINAGYDAVKAVAPNAKVIIHRANGDKTNEFQRFFDGLTAKGAKYDIIGCSVYPGSNYMTYMDNLRINLNNLVNRYNKEVMVVEIGGEASNPTASYNMIIAARDIVQSIPNNKGLGVFYWEPQGAQSWSGYALSAWNGYNTPSQPTDGQPTIAMNAFIPGATQINPVPVTGLTLDKTSVSMEVGATTKLTAIVEPSNATFNMAKFSSSNEATAKIDPNGNVVGVSVGTATITATTYDNSKSVQCQVTVNPSTALVTNSSFELGTSGWTVTGSGISLGENNGYDGSTGMHYYSGQPFNGTVSQTISNIPNGSYKLTAMSQGGGGETNSEVFATLSNGQKLASNFTNIGWQNWVKTTVNDIQVTDGTLTVGFYINAPGGVWGDIDALVLAKTDGSTLTDLKVNGVTVKGFDSETLTYNVVLPAGTTLVPEVTATKAITNATAVVTPATVVPGQTKVVVTAEDGITTKTYTINFTVANPNPIQNPGFEDGYTGWTITDETAVSSSNDKRSDSKALGYWKSGAFTVTASQVITGLQNGTYSLSAWSQGGGGENTVQIFATNAQNVKATADFTNTGWCVWSKATIPNIEVTDGTLTIGAYVDGKAGNWGGFDDFELIQTSVSESKSTDATLSDLKVNGATVAGFDSNNTSYRVELPAGTTAIPEVIAAVTAMGKATAVLTPAASLPGQTTVAVIAEDGTTTKTYTIDFTVAAATLVQNPGFENGYTGWTITDATAVNESKDAKAGSKALGYWKDGDFTVAASQVITGLQNGTYSLSAWAQGSGGENKVQIFATNSQNVKATADFTNTGWGAWTNAIIENIEVTNGTLTIGAYVDGNSGNWGSFDEFQLVQTSVATPKSSDATLSDLKVNGTTVTGFESNTTAYRMELPSGTTTVPTVLGTVTATGKATAVVTPATNLPGQTTVEVTAEDGTTTKSYTINFTVAVVVPDPTPDNTIIPNTDLAAVLNAVKNAGEKSTVMVDVSSNKEISKEIFAAIQGQDKTVTFVQDGVQWSFNGKDITEEIKAIDMTVVVDSLTDTKSANKDGISKLVGDNDTLVISFAENGVLPGKATVRVKLDSAWLQGKDTNNLSIYYYNETTGKAELIAEGLKVDADGYVQFEITHNSDYFVVDKQIADTVTVVTDSNSTSNVSTVVLPQTGSQIDYTVLMSIGALVLLCGVAMIGLRRKSKQK</sequence>
<dbReference type="SMART" id="SM00635">
    <property type="entry name" value="BID_2"/>
    <property type="match status" value="1"/>
</dbReference>
<keyword evidence="11" id="KW-0812">Transmembrane</keyword>
<evidence type="ECO:0000256" key="7">
    <source>
        <dbReference type="ARBA" id="ARBA00022801"/>
    </source>
</evidence>
<feature type="domain" description="CBM6" evidence="13">
    <location>
        <begin position="938"/>
        <end position="1073"/>
    </location>
</feature>
<dbReference type="EMBL" id="AB499191">
    <property type="protein sequence ID" value="BAV13090.1"/>
    <property type="molecule type" value="Genomic_DNA"/>
</dbReference>
<keyword evidence="5" id="KW-0964">Secreted</keyword>
<keyword evidence="9 10" id="KW-0326">Glycosidase</keyword>
<dbReference type="PROSITE" id="PS50847">
    <property type="entry name" value="GRAM_POS_ANCHORING"/>
    <property type="match status" value="1"/>
</dbReference>
<dbReference type="Pfam" id="PF07745">
    <property type="entry name" value="Glyco_hydro_53"/>
    <property type="match status" value="1"/>
</dbReference>
<evidence type="ECO:0000256" key="5">
    <source>
        <dbReference type="ARBA" id="ARBA00022525"/>
    </source>
</evidence>
<dbReference type="InterPro" id="IPR017853">
    <property type="entry name" value="GH"/>
</dbReference>
<keyword evidence="4" id="KW-0134">Cell wall</keyword>
<dbReference type="NCBIfam" id="TIGR01167">
    <property type="entry name" value="LPXTG_anchor"/>
    <property type="match status" value="1"/>
</dbReference>
<dbReference type="GO" id="GO:0030246">
    <property type="term" value="F:carbohydrate binding"/>
    <property type="evidence" value="ECO:0007669"/>
    <property type="project" value="InterPro"/>
</dbReference>
<evidence type="ECO:0000256" key="9">
    <source>
        <dbReference type="ARBA" id="ARBA00023295"/>
    </source>
</evidence>
<dbReference type="InterPro" id="IPR011683">
    <property type="entry name" value="Glyco_hydro_53"/>
</dbReference>
<feature type="transmembrane region" description="Helical" evidence="11">
    <location>
        <begin position="1386"/>
        <end position="1406"/>
    </location>
</feature>
<dbReference type="Gene3D" id="2.60.40.1080">
    <property type="match status" value="1"/>
</dbReference>
<dbReference type="Gene3D" id="2.60.120.260">
    <property type="entry name" value="Galactose-binding domain-like"/>
    <property type="match status" value="3"/>
</dbReference>
<evidence type="ECO:0000256" key="11">
    <source>
        <dbReference type="SAM" id="Phobius"/>
    </source>
</evidence>
<gene>
    <name evidence="14" type="primary">Agal53A</name>
</gene>
<evidence type="ECO:0000256" key="4">
    <source>
        <dbReference type="ARBA" id="ARBA00022512"/>
    </source>
</evidence>
<dbReference type="GO" id="GO:0031218">
    <property type="term" value="F:arabinogalactan endo-1,4-beta-galactosidase activity"/>
    <property type="evidence" value="ECO:0007669"/>
    <property type="project" value="UniProtKB-EC"/>
</dbReference>
<evidence type="ECO:0000256" key="6">
    <source>
        <dbReference type="ARBA" id="ARBA00022729"/>
    </source>
</evidence>
<comment type="similarity">
    <text evidence="2 10">Belongs to the glycosyl hydrolase 53 family.</text>
</comment>
<dbReference type="SUPFAM" id="SSF49373">
    <property type="entry name" value="Invasin/intimin cell-adhesion fragments"/>
    <property type="match status" value="1"/>
</dbReference>
<reference evidence="14" key="1">
    <citation type="submission" date="2009-04" db="EMBL/GenBank/DDBJ databases">
        <title>Clostridium cellulovorans cellulosomal and noncellulosomal genes.</title>
        <authorList>
            <person name="Tamaru Y."/>
        </authorList>
    </citation>
    <scope>NUCLEOTIDE SEQUENCE</scope>
</reference>
<keyword evidence="7 10" id="KW-0378">Hydrolase</keyword>
<dbReference type="PANTHER" id="PTHR34983">
    <property type="entry name" value="ARABINOGALACTAN ENDO-BETA-1,4-GALACTANASE A"/>
    <property type="match status" value="1"/>
</dbReference>